<dbReference type="GO" id="GO:0000166">
    <property type="term" value="F:nucleotide binding"/>
    <property type="evidence" value="ECO:0007669"/>
    <property type="project" value="InterPro"/>
</dbReference>
<gene>
    <name evidence="2" type="ORF">ESB00_17510</name>
</gene>
<keyword evidence="3" id="KW-1185">Reference proteome</keyword>
<dbReference type="Gene3D" id="3.40.50.720">
    <property type="entry name" value="NAD(P)-binding Rossmann-like Domain"/>
    <property type="match status" value="1"/>
</dbReference>
<dbReference type="OrthoDB" id="9774191at2"/>
<dbReference type="EMBL" id="SDHX01000002">
    <property type="protein sequence ID" value="RXK53490.1"/>
    <property type="molecule type" value="Genomic_DNA"/>
</dbReference>
<dbReference type="InterPro" id="IPR000683">
    <property type="entry name" value="Gfo/Idh/MocA-like_OxRdtase_N"/>
</dbReference>
<dbReference type="SUPFAM" id="SSF51735">
    <property type="entry name" value="NAD(P)-binding Rossmann-fold domains"/>
    <property type="match status" value="1"/>
</dbReference>
<dbReference type="InterPro" id="IPR052515">
    <property type="entry name" value="Gfo/Idh/MocA_Oxidoreductase"/>
</dbReference>
<organism evidence="2 3">
    <name type="scientific">Oleiharenicola lentus</name>
    <dbReference type="NCBI Taxonomy" id="2508720"/>
    <lineage>
        <taxon>Bacteria</taxon>
        <taxon>Pseudomonadati</taxon>
        <taxon>Verrucomicrobiota</taxon>
        <taxon>Opitutia</taxon>
        <taxon>Opitutales</taxon>
        <taxon>Opitutaceae</taxon>
        <taxon>Oleiharenicola</taxon>
    </lineage>
</organism>
<name>A0A4Q1C504_9BACT</name>
<dbReference type="Proteomes" id="UP000290218">
    <property type="component" value="Unassembled WGS sequence"/>
</dbReference>
<evidence type="ECO:0000313" key="2">
    <source>
        <dbReference type="EMBL" id="RXK53490.1"/>
    </source>
</evidence>
<dbReference type="PANTHER" id="PTHR43249">
    <property type="entry name" value="UDP-N-ACETYL-2-AMINO-2-DEOXY-D-GLUCURONATE OXIDASE"/>
    <property type="match status" value="1"/>
</dbReference>
<dbReference type="Gene3D" id="3.30.360.10">
    <property type="entry name" value="Dihydrodipicolinate Reductase, domain 2"/>
    <property type="match status" value="1"/>
</dbReference>
<feature type="domain" description="Gfo/Idh/MocA-like oxidoreductase N-terminal" evidence="1">
    <location>
        <begin position="3"/>
        <end position="121"/>
    </location>
</feature>
<dbReference type="AlphaFoldDB" id="A0A4Q1C504"/>
<reference evidence="2 3" key="1">
    <citation type="submission" date="2019-01" db="EMBL/GenBank/DDBJ databases">
        <title>Lacunisphaera sp. strain TWA-58.</title>
        <authorList>
            <person name="Chen W.-M."/>
        </authorList>
    </citation>
    <scope>NUCLEOTIDE SEQUENCE [LARGE SCALE GENOMIC DNA]</scope>
    <source>
        <strain evidence="2 3">TWA-58</strain>
    </source>
</reference>
<protein>
    <submittedName>
        <fullName evidence="2">Gfo/Idh/MocA family oxidoreductase</fullName>
    </submittedName>
</protein>
<proteinExistence type="predicted"/>
<dbReference type="PANTHER" id="PTHR43249:SF1">
    <property type="entry name" value="D-GLUCOSIDE 3-DEHYDROGENASE"/>
    <property type="match status" value="1"/>
</dbReference>
<dbReference type="Pfam" id="PF01408">
    <property type="entry name" value="GFO_IDH_MocA"/>
    <property type="match status" value="1"/>
</dbReference>
<comment type="caution">
    <text evidence="2">The sequence shown here is derived from an EMBL/GenBank/DDBJ whole genome shotgun (WGS) entry which is preliminary data.</text>
</comment>
<sequence>MSLRFCMVGCGWFANHQYGPAIKQLIARHPAWEFSACCDVIEQKSHSFAVEFGAKRSYPDLLAMCRAERPNVILMAVPSGVMYEGALAVLREGLPLLLEKPPGLTVDQWSSLEAVATQSRVPNLVAFNRRHMPAVSRARAVLEEKFERTHISRISYTMLRSGRLNEDFSTTAIHALDTLLFLGGSPYKEAQFRFGPVERGQPVRITMDAVSHGGIRSHLDILPDAGRSVEMISVDAPGQTLEIRLAATPEAELQGEVDYWRKGVRHAVYSDAASPVHLRSGVYNEIESFCLAIEHAATCPSPTLSECGQQVALMEAIRAQRTKRLVWDMQERKLVTVH</sequence>
<dbReference type="RefSeq" id="WP_129049189.1">
    <property type="nucleotide sequence ID" value="NZ_SDHX01000002.1"/>
</dbReference>
<accession>A0A4Q1C504</accession>
<evidence type="ECO:0000313" key="3">
    <source>
        <dbReference type="Proteomes" id="UP000290218"/>
    </source>
</evidence>
<evidence type="ECO:0000259" key="1">
    <source>
        <dbReference type="Pfam" id="PF01408"/>
    </source>
</evidence>
<dbReference type="InterPro" id="IPR036291">
    <property type="entry name" value="NAD(P)-bd_dom_sf"/>
</dbReference>